<reference evidence="10 11" key="1">
    <citation type="submission" date="2020-08" db="EMBL/GenBank/DDBJ databases">
        <title>Sequencing the genomes of 1000 actinobacteria strains.</title>
        <authorList>
            <person name="Klenk H.-P."/>
        </authorList>
    </citation>
    <scope>NUCLEOTIDE SEQUENCE [LARGE SCALE GENOMIC DNA]</scope>
    <source>
        <strain evidence="10 11">DSM 23040</strain>
    </source>
</reference>
<dbReference type="EMBL" id="JACHWP010000018">
    <property type="protein sequence ID" value="MBB3023940.1"/>
    <property type="molecule type" value="Genomic_DNA"/>
</dbReference>
<feature type="binding site" evidence="5">
    <location>
        <position position="195"/>
    </location>
    <ligand>
        <name>Mn(2+)</name>
        <dbReference type="ChEBI" id="CHEBI:29035"/>
        <label>2</label>
    </ligand>
</feature>
<feature type="compositionally biased region" description="Basic and acidic residues" evidence="9">
    <location>
        <begin position="15"/>
        <end position="24"/>
    </location>
</feature>
<feature type="binding site" evidence="5">
    <location>
        <position position="154"/>
    </location>
    <ligand>
        <name>Mn(2+)</name>
        <dbReference type="ChEBI" id="CHEBI:29035"/>
        <label>1</label>
    </ligand>
</feature>
<dbReference type="UniPathway" id="UPA00379">
    <property type="reaction ID" value="UER00552"/>
</dbReference>
<dbReference type="GO" id="GO:0030145">
    <property type="term" value="F:manganese ion binding"/>
    <property type="evidence" value="ECO:0007669"/>
    <property type="project" value="UniProtKB-UniRule"/>
</dbReference>
<feature type="region of interest" description="Disordered" evidence="9">
    <location>
        <begin position="1"/>
        <end position="24"/>
    </location>
</feature>
<gene>
    <name evidence="5" type="primary">hutG</name>
    <name evidence="10" type="ORF">FHX50_002247</name>
</gene>
<feature type="region of interest" description="Disordered" evidence="9">
    <location>
        <begin position="37"/>
        <end position="84"/>
    </location>
</feature>
<evidence type="ECO:0000256" key="3">
    <source>
        <dbReference type="ARBA" id="ARBA00022808"/>
    </source>
</evidence>
<dbReference type="GO" id="GO:0019557">
    <property type="term" value="P:L-histidine catabolic process to glutamate and formate"/>
    <property type="evidence" value="ECO:0007669"/>
    <property type="project" value="UniProtKB-UniPathway"/>
</dbReference>
<evidence type="ECO:0000256" key="6">
    <source>
        <dbReference type="NCBIfam" id="TIGR01227"/>
    </source>
</evidence>
<dbReference type="SUPFAM" id="SSF52768">
    <property type="entry name" value="Arginase/deacetylase"/>
    <property type="match status" value="1"/>
</dbReference>
<dbReference type="GO" id="GO:0033389">
    <property type="term" value="P:putrescine biosynthetic process from arginine, via agmatine"/>
    <property type="evidence" value="ECO:0007669"/>
    <property type="project" value="TreeGrafter"/>
</dbReference>
<keyword evidence="3 5" id="KW-0369">Histidine metabolism</keyword>
<organism evidence="10 11">
    <name type="scientific">Helcobacillus massiliensis</name>
    <dbReference type="NCBI Taxonomy" id="521392"/>
    <lineage>
        <taxon>Bacteria</taxon>
        <taxon>Bacillati</taxon>
        <taxon>Actinomycetota</taxon>
        <taxon>Actinomycetes</taxon>
        <taxon>Micrococcales</taxon>
        <taxon>Dermabacteraceae</taxon>
        <taxon>Helcobacillus</taxon>
    </lineage>
</organism>
<evidence type="ECO:0000313" key="11">
    <source>
        <dbReference type="Proteomes" id="UP000568050"/>
    </source>
</evidence>
<keyword evidence="2 5" id="KW-0378">Hydrolase</keyword>
<dbReference type="CDD" id="cd09988">
    <property type="entry name" value="Formimidoylglutamase"/>
    <property type="match status" value="1"/>
</dbReference>
<dbReference type="Pfam" id="PF00491">
    <property type="entry name" value="Arginase"/>
    <property type="match status" value="1"/>
</dbReference>
<comment type="cofactor">
    <cofactor evidence="5">
        <name>Mn(2+)</name>
        <dbReference type="ChEBI" id="CHEBI:29035"/>
    </cofactor>
    <text evidence="5">Binds 2 manganese ions per subunit.</text>
</comment>
<comment type="function">
    <text evidence="5">Catalyzes the conversion of N-formimidoyl-L-glutamate to L-glutamate and formamide.</text>
</comment>
<dbReference type="PROSITE" id="PS51409">
    <property type="entry name" value="ARGINASE_2"/>
    <property type="match status" value="1"/>
</dbReference>
<evidence type="ECO:0000256" key="4">
    <source>
        <dbReference type="ARBA" id="ARBA00023211"/>
    </source>
</evidence>
<dbReference type="HAMAP" id="MF_00737">
    <property type="entry name" value="Formimidoylglutam"/>
    <property type="match status" value="1"/>
</dbReference>
<feature type="compositionally biased region" description="Low complexity" evidence="9">
    <location>
        <begin position="37"/>
        <end position="50"/>
    </location>
</feature>
<evidence type="ECO:0000256" key="5">
    <source>
        <dbReference type="HAMAP-Rule" id="MF_00737"/>
    </source>
</evidence>
<dbReference type="InterPro" id="IPR006035">
    <property type="entry name" value="Ureohydrolase"/>
</dbReference>
<dbReference type="Gene3D" id="3.40.800.10">
    <property type="entry name" value="Ureohydrolase domain"/>
    <property type="match status" value="1"/>
</dbReference>
<keyword evidence="4 5" id="KW-0464">Manganese</keyword>
<feature type="binding site" evidence="5">
    <location>
        <position position="286"/>
    </location>
    <ligand>
        <name>Mn(2+)</name>
        <dbReference type="ChEBI" id="CHEBI:29035"/>
        <label>1</label>
    </ligand>
</feature>
<comment type="caution">
    <text evidence="10">The sequence shown here is derived from an EMBL/GenBank/DDBJ whole genome shotgun (WGS) entry which is preliminary data.</text>
</comment>
<evidence type="ECO:0000313" key="10">
    <source>
        <dbReference type="EMBL" id="MBB3023940.1"/>
    </source>
</evidence>
<feature type="binding site" evidence="5">
    <location>
        <position position="286"/>
    </location>
    <ligand>
        <name>Mn(2+)</name>
        <dbReference type="ChEBI" id="CHEBI:29035"/>
        <label>2</label>
    </ligand>
</feature>
<dbReference type="GO" id="GO:0050415">
    <property type="term" value="F:formimidoylglutamase activity"/>
    <property type="evidence" value="ECO:0007669"/>
    <property type="project" value="UniProtKB-UniRule"/>
</dbReference>
<dbReference type="AlphaFoldDB" id="A0A839QYL6"/>
<sequence length="364" mass="37762">MTSSHSTAPALHDQWSGRHDGDGADHARWHEVVRLAADPSPSDSQAPSAPGTDASSPTDFGRHIGMLGFRSDEGVRRNAGRTGAADGPRVLRAALSGMALHGPLGDGSVAIVDHGDEVTHGEDLEDGQARQADATGRALSADGNTLTVVLGGGHETAWPSYGGLQQALDAGALRPDGADAGAAGDRPRWGVLNLDAHFDLRRADAPSSGTPFLQIAEAERAQGRDLNYAVVGIAEASNTKVLFDTARDLDVEWMTDEECASVGRDGIADFIESFAEQLDVLYLTIDLDVLPAHTAPGVSAPAAFGVEFALILHAVQVAARTGKLRLLDVVELNPTLDIDGRTAKAAARLITDAASIAAGEAAGE</sequence>
<evidence type="ECO:0000256" key="9">
    <source>
        <dbReference type="SAM" id="MobiDB-lite"/>
    </source>
</evidence>
<dbReference type="InterPro" id="IPR023696">
    <property type="entry name" value="Ureohydrolase_dom_sf"/>
</dbReference>
<feature type="binding site" evidence="5">
    <location>
        <position position="199"/>
    </location>
    <ligand>
        <name>Mn(2+)</name>
        <dbReference type="ChEBI" id="CHEBI:29035"/>
        <label>1</label>
    </ligand>
</feature>
<dbReference type="GO" id="GO:0019556">
    <property type="term" value="P:L-histidine catabolic process to glutamate and formamide"/>
    <property type="evidence" value="ECO:0007669"/>
    <property type="project" value="UniProtKB-UniRule"/>
</dbReference>
<accession>A0A839QYL6</accession>
<dbReference type="PANTHER" id="PTHR11358:SF35">
    <property type="entry name" value="FORMIMIDOYLGLUTAMASE"/>
    <property type="match status" value="1"/>
</dbReference>
<dbReference type="InterPro" id="IPR020855">
    <property type="entry name" value="Ureohydrolase_Mn_BS"/>
</dbReference>
<dbReference type="EC" id="3.5.3.8" evidence="5 6"/>
<evidence type="ECO:0000256" key="1">
    <source>
        <dbReference type="ARBA" id="ARBA00022723"/>
    </source>
</evidence>
<dbReference type="Proteomes" id="UP000568050">
    <property type="component" value="Unassembled WGS sequence"/>
</dbReference>
<comment type="similarity">
    <text evidence="5 7 8">Belongs to the arginase family.</text>
</comment>
<keyword evidence="1 5" id="KW-0479">Metal-binding</keyword>
<dbReference type="InterPro" id="IPR005923">
    <property type="entry name" value="HutG"/>
</dbReference>
<dbReference type="NCBIfam" id="TIGR01227">
    <property type="entry name" value="hutG"/>
    <property type="match status" value="1"/>
</dbReference>
<dbReference type="RefSeq" id="WP_183377238.1">
    <property type="nucleotide sequence ID" value="NZ_JACHWP010000018.1"/>
</dbReference>
<feature type="binding site" evidence="5">
    <location>
        <position position="197"/>
    </location>
    <ligand>
        <name>Mn(2+)</name>
        <dbReference type="ChEBI" id="CHEBI:29035"/>
        <label>2</label>
    </ligand>
</feature>
<feature type="binding site" evidence="5">
    <location>
        <position position="288"/>
    </location>
    <ligand>
        <name>Mn(2+)</name>
        <dbReference type="ChEBI" id="CHEBI:29035"/>
        <label>2</label>
    </ligand>
</feature>
<evidence type="ECO:0000256" key="2">
    <source>
        <dbReference type="ARBA" id="ARBA00022801"/>
    </source>
</evidence>
<evidence type="ECO:0000256" key="8">
    <source>
        <dbReference type="RuleBase" id="RU003684"/>
    </source>
</evidence>
<protein>
    <recommendedName>
        <fullName evidence="5 6">Formimidoylglutamase</fullName>
        <ecNumber evidence="5 6">3.5.3.8</ecNumber>
    </recommendedName>
    <alternativeName>
        <fullName evidence="5">Formiminoglutamase</fullName>
    </alternativeName>
    <alternativeName>
        <fullName evidence="5">Formiminoglutamate hydrolase</fullName>
    </alternativeName>
</protein>
<evidence type="ECO:0000256" key="7">
    <source>
        <dbReference type="PROSITE-ProRule" id="PRU00742"/>
    </source>
</evidence>
<dbReference type="PROSITE" id="PS01053">
    <property type="entry name" value="ARGINASE_1"/>
    <property type="match status" value="1"/>
</dbReference>
<proteinExistence type="inferred from homology"/>
<name>A0A839QYL6_9MICO</name>
<comment type="pathway">
    <text evidence="5">Amino-acid degradation; L-histidine degradation into L-glutamate; L-glutamate from N-formimidoyl-L-glutamate (hydrolase route): step 1/1.</text>
</comment>
<dbReference type="PANTHER" id="PTHR11358">
    <property type="entry name" value="ARGINASE/AGMATINASE"/>
    <property type="match status" value="1"/>
</dbReference>
<dbReference type="GO" id="GO:0008783">
    <property type="term" value="F:agmatinase activity"/>
    <property type="evidence" value="ECO:0007669"/>
    <property type="project" value="TreeGrafter"/>
</dbReference>
<keyword evidence="11" id="KW-1185">Reference proteome</keyword>
<feature type="binding site" evidence="5">
    <location>
        <position position="195"/>
    </location>
    <ligand>
        <name>Mn(2+)</name>
        <dbReference type="ChEBI" id="CHEBI:29035"/>
        <label>1</label>
    </ligand>
</feature>
<comment type="catalytic activity">
    <reaction evidence="5">
        <text>N-formimidoyl-L-glutamate + H2O = formamide + L-glutamate</text>
        <dbReference type="Rhea" id="RHEA:22492"/>
        <dbReference type="ChEBI" id="CHEBI:15377"/>
        <dbReference type="ChEBI" id="CHEBI:16397"/>
        <dbReference type="ChEBI" id="CHEBI:29985"/>
        <dbReference type="ChEBI" id="CHEBI:58928"/>
        <dbReference type="EC" id="3.5.3.8"/>
    </reaction>
</comment>